<sequence>MEKPTDTHHIKSAQVSLIQVGQPSAPNAGCPTGCFDYSGTMKAPNSDDRFRQHYHKGQHQAYHKERAFIVWRREGGSLPTEVSFSGGGEFHKVQRYEQAGEQFEREAKKKRSLLGLEVASQKEMTNL</sequence>
<evidence type="ECO:0000313" key="2">
    <source>
        <dbReference type="Proteomes" id="UP001293254"/>
    </source>
</evidence>
<name>A0AAE2CKF2_9LAMI</name>
<reference evidence="1" key="2">
    <citation type="journal article" date="2024" name="Plant">
        <title>Genomic evolution and insights into agronomic trait innovations of Sesamum species.</title>
        <authorList>
            <person name="Miao H."/>
            <person name="Wang L."/>
            <person name="Qu L."/>
            <person name="Liu H."/>
            <person name="Sun Y."/>
            <person name="Le M."/>
            <person name="Wang Q."/>
            <person name="Wei S."/>
            <person name="Zheng Y."/>
            <person name="Lin W."/>
            <person name="Duan Y."/>
            <person name="Cao H."/>
            <person name="Xiong S."/>
            <person name="Wang X."/>
            <person name="Wei L."/>
            <person name="Li C."/>
            <person name="Ma Q."/>
            <person name="Ju M."/>
            <person name="Zhao R."/>
            <person name="Li G."/>
            <person name="Mu C."/>
            <person name="Tian Q."/>
            <person name="Mei H."/>
            <person name="Zhang T."/>
            <person name="Gao T."/>
            <person name="Zhang H."/>
        </authorList>
    </citation>
    <scope>NUCLEOTIDE SEQUENCE</scope>
    <source>
        <strain evidence="1">3651</strain>
    </source>
</reference>
<protein>
    <submittedName>
        <fullName evidence="1">Uncharacterized protein</fullName>
    </submittedName>
</protein>
<dbReference type="AlphaFoldDB" id="A0AAE2CKF2"/>
<gene>
    <name evidence="1" type="ORF">Salat_1737200</name>
</gene>
<organism evidence="1 2">
    <name type="scientific">Sesamum alatum</name>
    <dbReference type="NCBI Taxonomy" id="300844"/>
    <lineage>
        <taxon>Eukaryota</taxon>
        <taxon>Viridiplantae</taxon>
        <taxon>Streptophyta</taxon>
        <taxon>Embryophyta</taxon>
        <taxon>Tracheophyta</taxon>
        <taxon>Spermatophyta</taxon>
        <taxon>Magnoliopsida</taxon>
        <taxon>eudicotyledons</taxon>
        <taxon>Gunneridae</taxon>
        <taxon>Pentapetalae</taxon>
        <taxon>asterids</taxon>
        <taxon>lamiids</taxon>
        <taxon>Lamiales</taxon>
        <taxon>Pedaliaceae</taxon>
        <taxon>Sesamum</taxon>
    </lineage>
</organism>
<proteinExistence type="predicted"/>
<reference evidence="1" key="1">
    <citation type="submission" date="2020-06" db="EMBL/GenBank/DDBJ databases">
        <authorList>
            <person name="Li T."/>
            <person name="Hu X."/>
            <person name="Zhang T."/>
            <person name="Song X."/>
            <person name="Zhang H."/>
            <person name="Dai N."/>
            <person name="Sheng W."/>
            <person name="Hou X."/>
            <person name="Wei L."/>
        </authorList>
    </citation>
    <scope>NUCLEOTIDE SEQUENCE</scope>
    <source>
        <strain evidence="1">3651</strain>
        <tissue evidence="1">Leaf</tissue>
    </source>
</reference>
<dbReference type="Proteomes" id="UP001293254">
    <property type="component" value="Unassembled WGS sequence"/>
</dbReference>
<dbReference type="EMBL" id="JACGWO010000006">
    <property type="protein sequence ID" value="KAK4425432.1"/>
    <property type="molecule type" value="Genomic_DNA"/>
</dbReference>
<keyword evidence="2" id="KW-1185">Reference proteome</keyword>
<comment type="caution">
    <text evidence="1">The sequence shown here is derived from an EMBL/GenBank/DDBJ whole genome shotgun (WGS) entry which is preliminary data.</text>
</comment>
<evidence type="ECO:0000313" key="1">
    <source>
        <dbReference type="EMBL" id="KAK4425432.1"/>
    </source>
</evidence>
<accession>A0AAE2CKF2</accession>